<dbReference type="GO" id="GO:0016787">
    <property type="term" value="F:hydrolase activity"/>
    <property type="evidence" value="ECO:0007669"/>
    <property type="project" value="UniProtKB-KW"/>
</dbReference>
<dbReference type="Proteomes" id="UP001597073">
    <property type="component" value="Unassembled WGS sequence"/>
</dbReference>
<evidence type="ECO:0000313" key="5">
    <source>
        <dbReference type="Proteomes" id="UP001597073"/>
    </source>
</evidence>
<dbReference type="SUPFAM" id="SSF52266">
    <property type="entry name" value="SGNH hydrolase"/>
    <property type="match status" value="1"/>
</dbReference>
<organism evidence="4 5">
    <name type="scientific">Mucilaginibacter lutimaris</name>
    <dbReference type="NCBI Taxonomy" id="931629"/>
    <lineage>
        <taxon>Bacteria</taxon>
        <taxon>Pseudomonadati</taxon>
        <taxon>Bacteroidota</taxon>
        <taxon>Sphingobacteriia</taxon>
        <taxon>Sphingobacteriales</taxon>
        <taxon>Sphingobacteriaceae</taxon>
        <taxon>Mucilaginibacter</taxon>
    </lineage>
</organism>
<feature type="domain" description="SGNH hydrolase-type esterase" evidence="2">
    <location>
        <begin position="145"/>
        <end position="309"/>
    </location>
</feature>
<accession>A0ABW2ZF83</accession>
<dbReference type="InterPro" id="IPR037461">
    <property type="entry name" value="CtCE2-like_dom"/>
</dbReference>
<dbReference type="InterPro" id="IPR052762">
    <property type="entry name" value="PCW_deacetylase/CE"/>
</dbReference>
<dbReference type="Gene3D" id="3.40.50.1110">
    <property type="entry name" value="SGNH hydrolase"/>
    <property type="match status" value="1"/>
</dbReference>
<name>A0ABW2ZF83_9SPHI</name>
<feature type="domain" description="Carbohydrate esterase 2 N-terminal" evidence="3">
    <location>
        <begin position="32"/>
        <end position="136"/>
    </location>
</feature>
<reference evidence="5" key="1">
    <citation type="journal article" date="2019" name="Int. J. Syst. Evol. Microbiol.">
        <title>The Global Catalogue of Microorganisms (GCM) 10K type strain sequencing project: providing services to taxonomists for standard genome sequencing and annotation.</title>
        <authorList>
            <consortium name="The Broad Institute Genomics Platform"/>
            <consortium name="The Broad Institute Genome Sequencing Center for Infectious Disease"/>
            <person name="Wu L."/>
            <person name="Ma J."/>
        </authorList>
    </citation>
    <scope>NUCLEOTIDE SEQUENCE [LARGE SCALE GENOMIC DNA]</scope>
    <source>
        <strain evidence="5">CCUG 60742</strain>
    </source>
</reference>
<dbReference type="RefSeq" id="WP_377140968.1">
    <property type="nucleotide sequence ID" value="NZ_JBHTIA010000003.1"/>
</dbReference>
<protein>
    <submittedName>
        <fullName evidence="4">SGNH/GDSL hydrolase family protein</fullName>
        <ecNumber evidence="4">3.1.-.-</ecNumber>
    </submittedName>
</protein>
<dbReference type="EC" id="3.1.-.-" evidence="4"/>
<dbReference type="InterPro" id="IPR013830">
    <property type="entry name" value="SGNH_hydro"/>
</dbReference>
<gene>
    <name evidence="4" type="ORF">ACFQZI_08285</name>
</gene>
<feature type="signal peptide" evidence="1">
    <location>
        <begin position="1"/>
        <end position="19"/>
    </location>
</feature>
<dbReference type="EMBL" id="JBHTIA010000003">
    <property type="protein sequence ID" value="MFD0764850.1"/>
    <property type="molecule type" value="Genomic_DNA"/>
</dbReference>
<keyword evidence="4" id="KW-0378">Hydrolase</keyword>
<dbReference type="PANTHER" id="PTHR37834:SF2">
    <property type="entry name" value="ESTERASE, SGNH HYDROLASE-TYPE"/>
    <property type="match status" value="1"/>
</dbReference>
<sequence>MKYFRVFVFLLIAVTNAHAQTLVKFNNSKVFYMGRVGMKDSTAELSWTASSVIINFNGTAVKATLNDENGQNYYNVVVDGQVAKILKLDKGKKEYELISGLIKGPHKLQLFKRTEYDWGRTWFYGLTVDGELLSPPAFRHKIEYYGDSITCGMADEDTSGKDRGDNHYENGYASYASVAARYYNADFHVIAKSGIGVLISWFDYVMPDIYDRSYAHEKTKWDFNKFTPELVVVNLFQNDSWLSANKNHEQFKKIFGDTPPMPEFIISHYRGFIKSIRAKYPQAKIVCVLGAMDATKEGSPWPGYIEKAVAGLHDKGIYTHFFPYKNTNGHPSVAEQKAMGDDLIAYIEKMFKW</sequence>
<evidence type="ECO:0000259" key="2">
    <source>
        <dbReference type="Pfam" id="PF13472"/>
    </source>
</evidence>
<dbReference type="Pfam" id="PF13472">
    <property type="entry name" value="Lipase_GDSL_2"/>
    <property type="match status" value="1"/>
</dbReference>
<keyword evidence="1" id="KW-0732">Signal</keyword>
<evidence type="ECO:0000256" key="1">
    <source>
        <dbReference type="SAM" id="SignalP"/>
    </source>
</evidence>
<evidence type="ECO:0000313" key="4">
    <source>
        <dbReference type="EMBL" id="MFD0764850.1"/>
    </source>
</evidence>
<dbReference type="InterPro" id="IPR040794">
    <property type="entry name" value="CE2_N"/>
</dbReference>
<evidence type="ECO:0000259" key="3">
    <source>
        <dbReference type="Pfam" id="PF17996"/>
    </source>
</evidence>
<keyword evidence="5" id="KW-1185">Reference proteome</keyword>
<dbReference type="CDD" id="cd01831">
    <property type="entry name" value="Endoglucanase_E_like"/>
    <property type="match status" value="1"/>
</dbReference>
<proteinExistence type="predicted"/>
<feature type="chain" id="PRO_5046754090" evidence="1">
    <location>
        <begin position="20"/>
        <end position="353"/>
    </location>
</feature>
<dbReference type="Gene3D" id="2.60.120.260">
    <property type="entry name" value="Galactose-binding domain-like"/>
    <property type="match status" value="1"/>
</dbReference>
<comment type="caution">
    <text evidence="4">The sequence shown here is derived from an EMBL/GenBank/DDBJ whole genome shotgun (WGS) entry which is preliminary data.</text>
</comment>
<dbReference type="PANTHER" id="PTHR37834">
    <property type="entry name" value="GDSL-LIKE LIPASE/ACYLHYDROLASE DOMAIN PROTEIN (AFU_ORTHOLOGUE AFUA_2G00620)"/>
    <property type="match status" value="1"/>
</dbReference>
<dbReference type="Pfam" id="PF17996">
    <property type="entry name" value="CE2_N"/>
    <property type="match status" value="1"/>
</dbReference>
<dbReference type="InterPro" id="IPR036514">
    <property type="entry name" value="SGNH_hydro_sf"/>
</dbReference>